<name>A0AAW0FFC5_9APHY</name>
<evidence type="ECO:0000313" key="3">
    <source>
        <dbReference type="Proteomes" id="UP001385951"/>
    </source>
</evidence>
<dbReference type="Proteomes" id="UP001385951">
    <property type="component" value="Unassembled WGS sequence"/>
</dbReference>
<protein>
    <submittedName>
        <fullName evidence="2">Uncharacterized protein</fullName>
    </submittedName>
</protein>
<feature type="compositionally biased region" description="Basic residues" evidence="1">
    <location>
        <begin position="145"/>
        <end position="154"/>
    </location>
</feature>
<sequence>MEDGSSNEMYLSNNSQDMLHQFNQQRPSQQMMYQMPNHLVIPNHGIPTQQQQQHQQSLSQSQSPSQNQQPLTQYGMMGLPPHLQNIQLQQQQPPQQPAAAAATVHGLASWNHKSASRWLFPRFHLNNNRYHLSSSSSLISPSRQQYHHNRKRRTNNATAAPTRSSAAYPRKRALNCPVILVG</sequence>
<evidence type="ECO:0000313" key="2">
    <source>
        <dbReference type="EMBL" id="KAK7679326.1"/>
    </source>
</evidence>
<organism evidence="2 3">
    <name type="scientific">Cerrena zonata</name>
    <dbReference type="NCBI Taxonomy" id="2478898"/>
    <lineage>
        <taxon>Eukaryota</taxon>
        <taxon>Fungi</taxon>
        <taxon>Dikarya</taxon>
        <taxon>Basidiomycota</taxon>
        <taxon>Agaricomycotina</taxon>
        <taxon>Agaricomycetes</taxon>
        <taxon>Polyporales</taxon>
        <taxon>Cerrenaceae</taxon>
        <taxon>Cerrena</taxon>
    </lineage>
</organism>
<evidence type="ECO:0000256" key="1">
    <source>
        <dbReference type="SAM" id="MobiDB-lite"/>
    </source>
</evidence>
<feature type="region of interest" description="Disordered" evidence="1">
    <location>
        <begin position="40"/>
        <end position="79"/>
    </location>
</feature>
<feature type="region of interest" description="Disordered" evidence="1">
    <location>
        <begin position="133"/>
        <end position="168"/>
    </location>
</feature>
<reference evidence="2 3" key="1">
    <citation type="submission" date="2022-09" db="EMBL/GenBank/DDBJ databases">
        <authorList>
            <person name="Palmer J.M."/>
        </authorList>
    </citation>
    <scope>NUCLEOTIDE SEQUENCE [LARGE SCALE GENOMIC DNA]</scope>
    <source>
        <strain evidence="2 3">DSM 7382</strain>
    </source>
</reference>
<keyword evidence="3" id="KW-1185">Reference proteome</keyword>
<accession>A0AAW0FFC5</accession>
<dbReference type="EMBL" id="JASBNA010000061">
    <property type="protein sequence ID" value="KAK7679326.1"/>
    <property type="molecule type" value="Genomic_DNA"/>
</dbReference>
<comment type="caution">
    <text evidence="2">The sequence shown here is derived from an EMBL/GenBank/DDBJ whole genome shotgun (WGS) entry which is preliminary data.</text>
</comment>
<feature type="compositionally biased region" description="Polar residues" evidence="1">
    <location>
        <begin position="155"/>
        <end position="165"/>
    </location>
</feature>
<gene>
    <name evidence="2" type="ORF">QCA50_017717</name>
</gene>
<feature type="compositionally biased region" description="Low complexity" evidence="1">
    <location>
        <begin position="133"/>
        <end position="142"/>
    </location>
</feature>
<proteinExistence type="predicted"/>
<dbReference type="AlphaFoldDB" id="A0AAW0FFC5"/>
<feature type="compositionally biased region" description="Low complexity" evidence="1">
    <location>
        <begin position="48"/>
        <end position="79"/>
    </location>
</feature>